<feature type="region of interest" description="Disordered" evidence="1">
    <location>
        <begin position="252"/>
        <end position="292"/>
    </location>
</feature>
<sequence length="470" mass="51541">MNCLLAWVFSRAIIQGTSCAYKTEALSERLTRESGKNKTRLLLTISRNFDTPLLKSSSPSPSIFYLSSDLLLKKLILFTPTQLITMSQFNLCQSLNETNQAEMVVDAILFDMDGTLVDSIAAVESAWGAVAQTLNKDPQEVIDATHGRRAIDNLKDLKPHLRRMSNAEMEPHVEAFETEILRQADHFQNEVRSRRSSVASSKRQSRETSRKNSMVINGHDHKPRRKSSLAHFITADGVSGRMAALGLKPLTQAPVNGHADHEDPNSSNIDEDVFDDDDEDEDEIKTDEEEVDVSDLTDKSVRILPGVRELIDSLPEGRYAVATSGAKTYCYGALKRVGITPPKVTITADDPRLKNGKPFPDPFILAAECLGYEPGNCLVIEDSPSGIKAGVASGAMTIAVCTSHPPEKISECGAHWLIPTLELVKVEVRKSDGKLRIYVDAEKDAVLKARKHAVQSSAPPELSKSIAPAS</sequence>
<keyword evidence="2" id="KW-0732">Signal</keyword>
<evidence type="ECO:0000313" key="3">
    <source>
        <dbReference type="EMBL" id="KAA1120194.1"/>
    </source>
</evidence>
<dbReference type="InterPro" id="IPR023198">
    <property type="entry name" value="PGP-like_dom2"/>
</dbReference>
<dbReference type="InterPro" id="IPR041492">
    <property type="entry name" value="HAD_2"/>
</dbReference>
<dbReference type="AlphaFoldDB" id="A0A5B0R5L6"/>
<feature type="chain" id="PRO_5023101838" evidence="2">
    <location>
        <begin position="20"/>
        <end position="470"/>
    </location>
</feature>
<dbReference type="InterPro" id="IPR051806">
    <property type="entry name" value="HAD-like_SPP"/>
</dbReference>
<accession>A0A5B0R5L6</accession>
<dbReference type="InterPro" id="IPR036412">
    <property type="entry name" value="HAD-like_sf"/>
</dbReference>
<evidence type="ECO:0000256" key="1">
    <source>
        <dbReference type="SAM" id="MobiDB-lite"/>
    </source>
</evidence>
<dbReference type="FunFam" id="3.40.50.1000:FF:000145">
    <property type="entry name" value="HAD family hydrolase"/>
    <property type="match status" value="1"/>
</dbReference>
<organism evidence="3 4">
    <name type="scientific">Puccinia graminis f. sp. tritici</name>
    <dbReference type="NCBI Taxonomy" id="56615"/>
    <lineage>
        <taxon>Eukaryota</taxon>
        <taxon>Fungi</taxon>
        <taxon>Dikarya</taxon>
        <taxon>Basidiomycota</taxon>
        <taxon>Pucciniomycotina</taxon>
        <taxon>Pucciniomycetes</taxon>
        <taxon>Pucciniales</taxon>
        <taxon>Pucciniaceae</taxon>
        <taxon>Puccinia</taxon>
    </lineage>
</organism>
<dbReference type="FunFam" id="1.10.150.240:FF:000023">
    <property type="entry name" value="Uncharacterized protein"/>
    <property type="match status" value="1"/>
</dbReference>
<evidence type="ECO:0000256" key="2">
    <source>
        <dbReference type="SAM" id="SignalP"/>
    </source>
</evidence>
<dbReference type="PANTHER" id="PTHR43481">
    <property type="entry name" value="FRUCTOSE-1-PHOSPHATE PHOSPHATASE"/>
    <property type="match status" value="1"/>
</dbReference>
<dbReference type="Proteomes" id="UP000324748">
    <property type="component" value="Unassembled WGS sequence"/>
</dbReference>
<dbReference type="SFLD" id="SFLDS00003">
    <property type="entry name" value="Haloacid_Dehalogenase"/>
    <property type="match status" value="1"/>
</dbReference>
<dbReference type="InterPro" id="IPR023214">
    <property type="entry name" value="HAD_sf"/>
</dbReference>
<dbReference type="PANTHER" id="PTHR43481:SF2">
    <property type="entry name" value="PHOSPHATASE"/>
    <property type="match status" value="1"/>
</dbReference>
<evidence type="ECO:0000313" key="4">
    <source>
        <dbReference type="Proteomes" id="UP000324748"/>
    </source>
</evidence>
<gene>
    <name evidence="3" type="ORF">PGT21_037251</name>
</gene>
<protein>
    <submittedName>
        <fullName evidence="3">Uncharacterized protein</fullName>
    </submittedName>
</protein>
<dbReference type="NCBIfam" id="TIGR01509">
    <property type="entry name" value="HAD-SF-IA-v3"/>
    <property type="match status" value="1"/>
</dbReference>
<comment type="caution">
    <text evidence="3">The sequence shown here is derived from an EMBL/GenBank/DDBJ whole genome shotgun (WGS) entry which is preliminary data.</text>
</comment>
<name>A0A5B0R5L6_PUCGR</name>
<dbReference type="OrthoDB" id="40579at2759"/>
<dbReference type="Gene3D" id="1.10.150.240">
    <property type="entry name" value="Putative phosphatase, domain 2"/>
    <property type="match status" value="1"/>
</dbReference>
<dbReference type="Pfam" id="PF13419">
    <property type="entry name" value="HAD_2"/>
    <property type="match status" value="1"/>
</dbReference>
<dbReference type="SFLD" id="SFLDG01129">
    <property type="entry name" value="C1.5:_HAD__Beta-PGM__Phosphata"/>
    <property type="match status" value="1"/>
</dbReference>
<dbReference type="EMBL" id="VSWC01000001">
    <property type="protein sequence ID" value="KAA1120194.1"/>
    <property type="molecule type" value="Genomic_DNA"/>
</dbReference>
<dbReference type="InterPro" id="IPR006439">
    <property type="entry name" value="HAD-SF_hydro_IA"/>
</dbReference>
<keyword evidence="4" id="KW-1185">Reference proteome</keyword>
<dbReference type="SUPFAM" id="SSF56784">
    <property type="entry name" value="HAD-like"/>
    <property type="match status" value="2"/>
</dbReference>
<dbReference type="GO" id="GO:0050308">
    <property type="term" value="F:sugar-phosphatase activity"/>
    <property type="evidence" value="ECO:0007669"/>
    <property type="project" value="TreeGrafter"/>
</dbReference>
<feature type="signal peptide" evidence="2">
    <location>
        <begin position="1"/>
        <end position="19"/>
    </location>
</feature>
<feature type="compositionally biased region" description="Acidic residues" evidence="1">
    <location>
        <begin position="269"/>
        <end position="292"/>
    </location>
</feature>
<dbReference type="Gene3D" id="3.40.50.1000">
    <property type="entry name" value="HAD superfamily/HAD-like"/>
    <property type="match status" value="1"/>
</dbReference>
<feature type="region of interest" description="Disordered" evidence="1">
    <location>
        <begin position="188"/>
        <end position="228"/>
    </location>
</feature>
<proteinExistence type="predicted"/>
<reference evidence="3 4" key="1">
    <citation type="submission" date="2019-05" db="EMBL/GenBank/DDBJ databases">
        <title>Emergence of the Ug99 lineage of the wheat stem rust pathogen through somatic hybridization.</title>
        <authorList>
            <person name="Li F."/>
            <person name="Upadhyaya N.M."/>
            <person name="Sperschneider J."/>
            <person name="Matny O."/>
            <person name="Nguyen-Phuc H."/>
            <person name="Mago R."/>
            <person name="Raley C."/>
            <person name="Miller M.E."/>
            <person name="Silverstein K.A.T."/>
            <person name="Henningsen E."/>
            <person name="Hirsch C.D."/>
            <person name="Visser B."/>
            <person name="Pretorius Z.A."/>
            <person name="Steffenson B.J."/>
            <person name="Schwessinger B."/>
            <person name="Dodds P.N."/>
            <person name="Figueroa M."/>
        </authorList>
    </citation>
    <scope>NUCLEOTIDE SEQUENCE [LARGE SCALE GENOMIC DNA]</scope>
    <source>
        <strain evidence="3">21-0</strain>
    </source>
</reference>